<protein>
    <submittedName>
        <fullName evidence="1">Uncharacterized protein</fullName>
    </submittedName>
</protein>
<dbReference type="OrthoDB" id="10266863at2759"/>
<reference evidence="1" key="1">
    <citation type="submission" date="2006-10" db="EMBL/GenBank/DDBJ databases">
        <authorList>
            <person name="Amadeo P."/>
            <person name="Zhao Q."/>
            <person name="Wortman J."/>
            <person name="Fraser-Liggett C."/>
            <person name="Carlton J."/>
        </authorList>
    </citation>
    <scope>NUCLEOTIDE SEQUENCE</scope>
    <source>
        <strain evidence="1">G3</strain>
    </source>
</reference>
<evidence type="ECO:0000313" key="2">
    <source>
        <dbReference type="Proteomes" id="UP000001542"/>
    </source>
</evidence>
<dbReference type="InParanoid" id="A2FN57"/>
<dbReference type="VEuPathDB" id="TrichDB:TVAGG3_0585320"/>
<dbReference type="KEGG" id="tva:4751380"/>
<dbReference type="EMBL" id="DS113899">
    <property type="protein sequence ID" value="EAX93657.1"/>
    <property type="molecule type" value="Genomic_DNA"/>
</dbReference>
<reference evidence="1" key="2">
    <citation type="journal article" date="2007" name="Science">
        <title>Draft genome sequence of the sexually transmitted pathogen Trichomonas vaginalis.</title>
        <authorList>
            <person name="Carlton J.M."/>
            <person name="Hirt R.P."/>
            <person name="Silva J.C."/>
            <person name="Delcher A.L."/>
            <person name="Schatz M."/>
            <person name="Zhao Q."/>
            <person name="Wortman J.R."/>
            <person name="Bidwell S.L."/>
            <person name="Alsmark U.C.M."/>
            <person name="Besteiro S."/>
            <person name="Sicheritz-Ponten T."/>
            <person name="Noel C.J."/>
            <person name="Dacks J.B."/>
            <person name="Foster P.G."/>
            <person name="Simillion C."/>
            <person name="Van de Peer Y."/>
            <person name="Miranda-Saavedra D."/>
            <person name="Barton G.J."/>
            <person name="Westrop G.D."/>
            <person name="Mueller S."/>
            <person name="Dessi D."/>
            <person name="Fiori P.L."/>
            <person name="Ren Q."/>
            <person name="Paulsen I."/>
            <person name="Zhang H."/>
            <person name="Bastida-Corcuera F.D."/>
            <person name="Simoes-Barbosa A."/>
            <person name="Brown M.T."/>
            <person name="Hayes R.D."/>
            <person name="Mukherjee M."/>
            <person name="Okumura C.Y."/>
            <person name="Schneider R."/>
            <person name="Smith A.J."/>
            <person name="Vanacova S."/>
            <person name="Villalvazo M."/>
            <person name="Haas B.J."/>
            <person name="Pertea M."/>
            <person name="Feldblyum T.V."/>
            <person name="Utterback T.R."/>
            <person name="Shu C.L."/>
            <person name="Osoegawa K."/>
            <person name="de Jong P.J."/>
            <person name="Hrdy I."/>
            <person name="Horvathova L."/>
            <person name="Zubacova Z."/>
            <person name="Dolezal P."/>
            <person name="Malik S.B."/>
            <person name="Logsdon J.M. Jr."/>
            <person name="Henze K."/>
            <person name="Gupta A."/>
            <person name="Wang C.C."/>
            <person name="Dunne R.L."/>
            <person name="Upcroft J.A."/>
            <person name="Upcroft P."/>
            <person name="White O."/>
            <person name="Salzberg S.L."/>
            <person name="Tang P."/>
            <person name="Chiu C.-H."/>
            <person name="Lee Y.-S."/>
            <person name="Embley T.M."/>
            <person name="Coombs G.H."/>
            <person name="Mottram J.C."/>
            <person name="Tachezy J."/>
            <person name="Fraser-Liggett C.M."/>
            <person name="Johnson P.J."/>
        </authorList>
    </citation>
    <scope>NUCLEOTIDE SEQUENCE [LARGE SCALE GENOMIC DNA]</scope>
    <source>
        <strain evidence="1">G3</strain>
    </source>
</reference>
<organism evidence="1 2">
    <name type="scientific">Trichomonas vaginalis (strain ATCC PRA-98 / G3)</name>
    <dbReference type="NCBI Taxonomy" id="412133"/>
    <lineage>
        <taxon>Eukaryota</taxon>
        <taxon>Metamonada</taxon>
        <taxon>Parabasalia</taxon>
        <taxon>Trichomonadida</taxon>
        <taxon>Trichomonadidae</taxon>
        <taxon>Trichomonas</taxon>
    </lineage>
</organism>
<evidence type="ECO:0000313" key="1">
    <source>
        <dbReference type="EMBL" id="EAX93657.1"/>
    </source>
</evidence>
<dbReference type="Proteomes" id="UP000001542">
    <property type="component" value="Unassembled WGS sequence"/>
</dbReference>
<dbReference type="AlphaFoldDB" id="A2FN57"/>
<proteinExistence type="predicted"/>
<accession>A2FN57</accession>
<name>A2FN57_TRIV3</name>
<dbReference type="VEuPathDB" id="TrichDB:TVAG_091920"/>
<sequence>MIKRPGEPEPKSWAELLKQEEARRNAPPDKSFYVREKIKQYQDGGIFGQEPEPNEEYTKTKINCDSHFYATDNLFDPPEEVKRKVKPSNDHGLDLLSWNGKKGFKDEAKPRQMREITPSYENTEFDSVTGVAKTNAFKNSITQILKQRERSEKIMATRSIDPISNTFPTANLEATRAKSELDARTRTHEFKLSRVPPNERRAMENTVNIVTGETTDEKVANEFVKDFSSSCERNKKSIAREKEIVEQREKIAARETERIGCRYNLEGRQKDLRDYNLITGQDVQVCMDKSVKMKPSVWQWCQTEALQ</sequence>
<gene>
    <name evidence="1" type="ORF">TVAG_091920</name>
</gene>
<keyword evidence="2" id="KW-1185">Reference proteome</keyword>
<dbReference type="RefSeq" id="XP_001306587.1">
    <property type="nucleotide sequence ID" value="XM_001306586.1"/>
</dbReference>